<evidence type="ECO:0000256" key="1">
    <source>
        <dbReference type="ARBA" id="ARBA00023015"/>
    </source>
</evidence>
<keyword evidence="2" id="KW-0804">Transcription</keyword>
<dbReference type="GO" id="GO:0017025">
    <property type="term" value="F:TBP-class protein binding"/>
    <property type="evidence" value="ECO:0007669"/>
    <property type="project" value="InterPro"/>
</dbReference>
<dbReference type="SUPFAM" id="SSF47954">
    <property type="entry name" value="Cyclin-like"/>
    <property type="match status" value="1"/>
</dbReference>
<feature type="compositionally biased region" description="Acidic residues" evidence="3">
    <location>
        <begin position="238"/>
        <end position="247"/>
    </location>
</feature>
<evidence type="ECO:0000259" key="4">
    <source>
        <dbReference type="Pfam" id="PF00382"/>
    </source>
</evidence>
<gene>
    <name evidence="5" type="primary">sUA710</name>
    <name evidence="5" type="ORF">HSEST_2309</name>
</gene>
<dbReference type="GO" id="GO:0070897">
    <property type="term" value="P:transcription preinitiation complex assembly"/>
    <property type="evidence" value="ECO:0007669"/>
    <property type="project" value="InterPro"/>
</dbReference>
<reference evidence="5 6" key="1">
    <citation type="submission" date="2020-11" db="EMBL/GenBank/DDBJ databases">
        <title>Carbohydrate-dependent, anaerobic sulfur respiration: A novel catabolism in halophilic archaea.</title>
        <authorList>
            <person name="Sorokin D.Y."/>
            <person name="Messina E."/>
            <person name="Smedile F."/>
            <person name="La Cono V."/>
            <person name="Hallsworth J.E."/>
            <person name="Yakimov M.M."/>
        </authorList>
    </citation>
    <scope>NUCLEOTIDE SEQUENCE [LARGE SCALE GENOMIC DNA]</scope>
    <source>
        <strain evidence="5 6">HSR-Est</strain>
    </source>
</reference>
<keyword evidence="6" id="KW-1185">Reference proteome</keyword>
<evidence type="ECO:0000313" key="5">
    <source>
        <dbReference type="EMBL" id="QSG15821.1"/>
    </source>
</evidence>
<dbReference type="PANTHER" id="PTHR11618:SF13">
    <property type="entry name" value="TRANSCRIPTION INITIATION FACTOR IIB"/>
    <property type="match status" value="1"/>
</dbReference>
<dbReference type="Pfam" id="PF00382">
    <property type="entry name" value="TFIIB"/>
    <property type="match status" value="1"/>
</dbReference>
<dbReference type="InterPro" id="IPR000812">
    <property type="entry name" value="TFIIB"/>
</dbReference>
<dbReference type="AlphaFoldDB" id="A0A897NU95"/>
<dbReference type="RefSeq" id="WP_229121075.1">
    <property type="nucleotide sequence ID" value="NZ_CP064791.1"/>
</dbReference>
<organism evidence="5 6">
    <name type="scientific">Halapricum desulfuricans</name>
    <dbReference type="NCBI Taxonomy" id="2841257"/>
    <lineage>
        <taxon>Archaea</taxon>
        <taxon>Methanobacteriati</taxon>
        <taxon>Methanobacteriota</taxon>
        <taxon>Stenosarchaea group</taxon>
        <taxon>Halobacteria</taxon>
        <taxon>Halobacteriales</taxon>
        <taxon>Haloarculaceae</taxon>
        <taxon>Halapricum</taxon>
    </lineage>
</organism>
<dbReference type="PRINTS" id="PR00685">
    <property type="entry name" value="TIFACTORIIB"/>
</dbReference>
<accession>A0A897NU95</accession>
<dbReference type="CDD" id="cd00043">
    <property type="entry name" value="CYCLIN_SF"/>
    <property type="match status" value="1"/>
</dbReference>
<protein>
    <submittedName>
        <fullName evidence="5">Transcription initiation factor TFIIB, Brf1 subunit/Transcription initiation factor TFIIB</fullName>
    </submittedName>
</protein>
<evidence type="ECO:0000256" key="3">
    <source>
        <dbReference type="SAM" id="MobiDB-lite"/>
    </source>
</evidence>
<dbReference type="GeneID" id="68858944"/>
<dbReference type="Proteomes" id="UP000663292">
    <property type="component" value="Chromosome"/>
</dbReference>
<dbReference type="PANTHER" id="PTHR11618">
    <property type="entry name" value="TRANSCRIPTION INITIATION FACTOR IIB-RELATED"/>
    <property type="match status" value="1"/>
</dbReference>
<dbReference type="Gene3D" id="1.10.472.10">
    <property type="entry name" value="Cyclin-like"/>
    <property type="match status" value="1"/>
</dbReference>
<sequence>MSNAADRDRVEEQLTAVSETLSLPSSTVQITRVRLNQLGSEPEIEDSSLAIVGATTLALSAREDGLPVTVSDIADAWSEALEGTTIDPGAMTALFDDIASNLDIEGVPPEPRALIERFGTELDLPDGIVVVAKRILEDAFDADPQAIAGGTSPAGTAGAVLYLAAHVNDIDGVEEDALGDVTDTSQVTVRNRYKELRDLLGEDRLETAQRYRLDPDTGAPMATNSGAGGDENSQAESETGDAVDAGDGEGSSAVEDGDSTSATAGGGGPQTRDGAELSDVVGELFPAELPTTDRVAAEGDADAQVVEDELDALAERGVVERKRAGSTDVWLPGDRDVLGPDLTEDAVQREVDTIAEALDLDASIRLFARGLVSDVVEDVDVENADELGGAALLAACRINDAEIEASEIAEAGAFRSRALYDWLETLEAATDVDIPTADAETYVDRLAGALDLNESVRTESLRALEQYEPRLDEREFTPPELAAGATVFASTVGGAGVEPEELADASGADPEFVSEATNAVLVSLCLGLVQEDIDYEETAWTSDLLDSELSPEFGDSETGAAIALAKAYAAGRESQPVDETTIDVLVGR</sequence>
<evidence type="ECO:0000313" key="6">
    <source>
        <dbReference type="Proteomes" id="UP000663292"/>
    </source>
</evidence>
<keyword evidence="1" id="KW-0805">Transcription regulation</keyword>
<dbReference type="InterPro" id="IPR036915">
    <property type="entry name" value="Cyclin-like_sf"/>
</dbReference>
<feature type="domain" description="Transcription factor TFIIB cyclin-like" evidence="4">
    <location>
        <begin position="110"/>
        <end position="197"/>
    </location>
</feature>
<evidence type="ECO:0000256" key="2">
    <source>
        <dbReference type="ARBA" id="ARBA00023163"/>
    </source>
</evidence>
<feature type="region of interest" description="Disordered" evidence="3">
    <location>
        <begin position="209"/>
        <end position="275"/>
    </location>
</feature>
<proteinExistence type="predicted"/>
<name>A0A897NU95_9EURY</name>
<dbReference type="GO" id="GO:0097550">
    <property type="term" value="C:transcription preinitiation complex"/>
    <property type="evidence" value="ECO:0007669"/>
    <property type="project" value="TreeGrafter"/>
</dbReference>
<dbReference type="EMBL" id="CP064791">
    <property type="protein sequence ID" value="QSG15821.1"/>
    <property type="molecule type" value="Genomic_DNA"/>
</dbReference>
<dbReference type="InterPro" id="IPR013150">
    <property type="entry name" value="TFIIB_cyclin"/>
</dbReference>